<dbReference type="InParanoid" id="W4K880"/>
<keyword evidence="11" id="KW-1185">Reference proteome</keyword>
<evidence type="ECO:0000256" key="8">
    <source>
        <dbReference type="SAM" id="Phobius"/>
    </source>
</evidence>
<evidence type="ECO:0000256" key="4">
    <source>
        <dbReference type="ARBA" id="ARBA00022692"/>
    </source>
</evidence>
<dbReference type="InterPro" id="IPR003020">
    <property type="entry name" value="HCO3_transpt_euk"/>
</dbReference>
<dbReference type="Pfam" id="PF00955">
    <property type="entry name" value="HCO3_cotransp"/>
    <property type="match status" value="2"/>
</dbReference>
<evidence type="ECO:0000313" key="11">
    <source>
        <dbReference type="Proteomes" id="UP000030671"/>
    </source>
</evidence>
<dbReference type="GO" id="GO:0050801">
    <property type="term" value="P:monoatomic ion homeostasis"/>
    <property type="evidence" value="ECO:0007669"/>
    <property type="project" value="TreeGrafter"/>
</dbReference>
<keyword evidence="4 8" id="KW-0812">Transmembrane</keyword>
<dbReference type="GO" id="GO:0006820">
    <property type="term" value="P:monoatomic anion transport"/>
    <property type="evidence" value="ECO:0007669"/>
    <property type="project" value="InterPro"/>
</dbReference>
<evidence type="ECO:0000256" key="7">
    <source>
        <dbReference type="SAM" id="MobiDB-lite"/>
    </source>
</evidence>
<comment type="subcellular location">
    <subcellularLocation>
        <location evidence="1">Vacuole membrane</location>
        <topology evidence="1">Multi-pass membrane protein</topology>
    </subcellularLocation>
</comment>
<feature type="domain" description="Bicarbonate transporter-like transmembrane" evidence="9">
    <location>
        <begin position="229"/>
        <end position="575"/>
    </location>
</feature>
<protein>
    <submittedName>
        <fullName evidence="10">Anion exchanger</fullName>
    </submittedName>
</protein>
<dbReference type="GeneID" id="20678557"/>
<keyword evidence="6 8" id="KW-0472">Membrane</keyword>
<feature type="transmembrane region" description="Helical" evidence="8">
    <location>
        <begin position="230"/>
        <end position="256"/>
    </location>
</feature>
<feature type="transmembrane region" description="Helical" evidence="8">
    <location>
        <begin position="361"/>
        <end position="381"/>
    </location>
</feature>
<comment type="similarity">
    <text evidence="2">Belongs to the anion exchanger (TC 2.A.31) family.</text>
</comment>
<feature type="transmembrane region" description="Helical" evidence="8">
    <location>
        <begin position="323"/>
        <end position="340"/>
    </location>
</feature>
<dbReference type="GO" id="GO:0080139">
    <property type="term" value="F:borate efflux transmembrane transporter activity"/>
    <property type="evidence" value="ECO:0007669"/>
    <property type="project" value="TreeGrafter"/>
</dbReference>
<reference evidence="10 11" key="1">
    <citation type="journal article" date="2012" name="New Phytol.">
        <title>Insight into trade-off between wood decay and parasitism from the genome of a fungal forest pathogen.</title>
        <authorList>
            <person name="Olson A."/>
            <person name="Aerts A."/>
            <person name="Asiegbu F."/>
            <person name="Belbahri L."/>
            <person name="Bouzid O."/>
            <person name="Broberg A."/>
            <person name="Canback B."/>
            <person name="Coutinho P.M."/>
            <person name="Cullen D."/>
            <person name="Dalman K."/>
            <person name="Deflorio G."/>
            <person name="van Diepen L.T."/>
            <person name="Dunand C."/>
            <person name="Duplessis S."/>
            <person name="Durling M."/>
            <person name="Gonthier P."/>
            <person name="Grimwood J."/>
            <person name="Fossdal C.G."/>
            <person name="Hansson D."/>
            <person name="Henrissat B."/>
            <person name="Hietala A."/>
            <person name="Himmelstrand K."/>
            <person name="Hoffmeister D."/>
            <person name="Hogberg N."/>
            <person name="James T.Y."/>
            <person name="Karlsson M."/>
            <person name="Kohler A."/>
            <person name="Kues U."/>
            <person name="Lee Y.H."/>
            <person name="Lin Y.C."/>
            <person name="Lind M."/>
            <person name="Lindquist E."/>
            <person name="Lombard V."/>
            <person name="Lucas S."/>
            <person name="Lunden K."/>
            <person name="Morin E."/>
            <person name="Murat C."/>
            <person name="Park J."/>
            <person name="Raffaello T."/>
            <person name="Rouze P."/>
            <person name="Salamov A."/>
            <person name="Schmutz J."/>
            <person name="Solheim H."/>
            <person name="Stahlberg J."/>
            <person name="Velez H."/>
            <person name="de Vries R.P."/>
            <person name="Wiebenga A."/>
            <person name="Woodward S."/>
            <person name="Yakovlev I."/>
            <person name="Garbelotto M."/>
            <person name="Martin F."/>
            <person name="Grigoriev I.V."/>
            <person name="Stenlid J."/>
        </authorList>
    </citation>
    <scope>NUCLEOTIDE SEQUENCE [LARGE SCALE GENOMIC DNA]</scope>
    <source>
        <strain evidence="10 11">TC 32-1</strain>
    </source>
</reference>
<evidence type="ECO:0000259" key="9">
    <source>
        <dbReference type="Pfam" id="PF00955"/>
    </source>
</evidence>
<dbReference type="InterPro" id="IPR011531">
    <property type="entry name" value="HCO3_transpt-like_TM_dom"/>
</dbReference>
<feature type="region of interest" description="Disordered" evidence="7">
    <location>
        <begin position="406"/>
        <end position="435"/>
    </location>
</feature>
<sequence length="590" mass="63936">MSLKPHPRPASPGPGREKDPATTRDASPTPTLHTAPSPRPSPWLAWIASVRVGSGIVRDVKARAPWYVSDWSDAWNYRVVPATALIFFANVLPGIAFSLDLIETTGQYGVAEVLVSSFMAAFVFSVFGAQPLCIAGVTGPITVFNQTIYRIVERQPDAPNYLHFIGWVYLWAAVLHWITAALNWCNFLKYVTLFSCDTFGFYVSWVYLQYGVQVLTRQLPSPSRSSSPTTALDGALVSIILALLMLLTAALFRAFARSALAHRHARRFAADYGMPLALVAASALAYWGRFDAAHPATLPVRGAFEAAGGRAWLVRFWELDGKWVGVALPFGLVLWVLFFFDHNVSSLMAQGAEFPLRKPPGFHYDFFLLGITTFLAGLLGVPAPNGLIPQAPIHTQALVVLGRPRAHRDDDDDDADVESVRESARGPGPGPAPREVPVAVVEQRVSNLAQGALCLVLLTRPFLHVLSLIPRGVLAGLFWYMGCDALLANGITRKLAHLARDRALAPPGEPLARVRASRVALFVGVQLVGFGAAMAITQTIAAIGFPVVILLLIPLRTLVVPRMPFTAEELAILDGPTASPFTMESVGGAR</sequence>
<dbReference type="GO" id="GO:0005774">
    <property type="term" value="C:vacuolar membrane"/>
    <property type="evidence" value="ECO:0007669"/>
    <property type="project" value="UniProtKB-SubCell"/>
</dbReference>
<feature type="transmembrane region" description="Helical" evidence="8">
    <location>
        <begin position="114"/>
        <end position="141"/>
    </location>
</feature>
<gene>
    <name evidence="10" type="ORF">HETIRDRAFT_61427</name>
</gene>
<evidence type="ECO:0000256" key="6">
    <source>
        <dbReference type="ARBA" id="ARBA00023136"/>
    </source>
</evidence>
<evidence type="ECO:0000256" key="1">
    <source>
        <dbReference type="ARBA" id="ARBA00004128"/>
    </source>
</evidence>
<dbReference type="FunCoup" id="W4K880">
    <property type="interactions" value="138"/>
</dbReference>
<dbReference type="FunFam" id="1.10.287.570:FF:000003">
    <property type="entry name" value="Anion exchange family protein"/>
    <property type="match status" value="1"/>
</dbReference>
<evidence type="ECO:0000256" key="2">
    <source>
        <dbReference type="ARBA" id="ARBA00010993"/>
    </source>
</evidence>
<feature type="domain" description="Bicarbonate transporter-like transmembrane" evidence="9">
    <location>
        <begin position="54"/>
        <end position="215"/>
    </location>
</feature>
<dbReference type="PANTHER" id="PTHR11453:SF82">
    <property type="entry name" value="BORON TRANSPORTER 1"/>
    <property type="match status" value="1"/>
</dbReference>
<dbReference type="GO" id="GO:0005452">
    <property type="term" value="F:solute:inorganic anion antiporter activity"/>
    <property type="evidence" value="ECO:0007669"/>
    <property type="project" value="InterPro"/>
</dbReference>
<name>W4K880_HETIT</name>
<dbReference type="Proteomes" id="UP000030671">
    <property type="component" value="Unassembled WGS sequence"/>
</dbReference>
<feature type="compositionally biased region" description="Polar residues" evidence="7">
    <location>
        <begin position="24"/>
        <end position="34"/>
    </location>
</feature>
<evidence type="ECO:0000313" key="10">
    <source>
        <dbReference type="EMBL" id="ETW81998.1"/>
    </source>
</evidence>
<feature type="transmembrane region" description="Helical" evidence="8">
    <location>
        <begin position="161"/>
        <end position="178"/>
    </location>
</feature>
<evidence type="ECO:0000256" key="5">
    <source>
        <dbReference type="ARBA" id="ARBA00022989"/>
    </source>
</evidence>
<feature type="transmembrane region" description="Helical" evidence="8">
    <location>
        <begin position="268"/>
        <end position="288"/>
    </location>
</feature>
<feature type="transmembrane region" description="Helical" evidence="8">
    <location>
        <begin position="190"/>
        <end position="210"/>
    </location>
</feature>
<dbReference type="Gene3D" id="1.10.287.570">
    <property type="entry name" value="Helical hairpin bin"/>
    <property type="match status" value="1"/>
</dbReference>
<dbReference type="AlphaFoldDB" id="W4K880"/>
<dbReference type="GO" id="GO:0000324">
    <property type="term" value="C:fungal-type vacuole"/>
    <property type="evidence" value="ECO:0007669"/>
    <property type="project" value="TreeGrafter"/>
</dbReference>
<feature type="transmembrane region" description="Helical" evidence="8">
    <location>
        <begin position="468"/>
        <end position="492"/>
    </location>
</feature>
<dbReference type="KEGG" id="hir:HETIRDRAFT_61427"/>
<dbReference type="OrthoDB" id="1735926at2759"/>
<organism evidence="10 11">
    <name type="scientific">Heterobasidion irregulare (strain TC 32-1)</name>
    <dbReference type="NCBI Taxonomy" id="747525"/>
    <lineage>
        <taxon>Eukaryota</taxon>
        <taxon>Fungi</taxon>
        <taxon>Dikarya</taxon>
        <taxon>Basidiomycota</taxon>
        <taxon>Agaricomycotina</taxon>
        <taxon>Agaricomycetes</taxon>
        <taxon>Russulales</taxon>
        <taxon>Bondarzewiaceae</taxon>
        <taxon>Heterobasidion</taxon>
        <taxon>Heterobasidion annosum species complex</taxon>
    </lineage>
</organism>
<dbReference type="HOGENOM" id="CLU_002289_7_2_1"/>
<keyword evidence="5 8" id="KW-1133">Transmembrane helix</keyword>
<accession>W4K880</accession>
<feature type="transmembrane region" description="Helical" evidence="8">
    <location>
        <begin position="79"/>
        <end position="102"/>
    </location>
</feature>
<feature type="transmembrane region" description="Helical" evidence="8">
    <location>
        <begin position="520"/>
        <end position="553"/>
    </location>
</feature>
<keyword evidence="3" id="KW-0926">Vacuole</keyword>
<dbReference type="STRING" id="747525.W4K880"/>
<evidence type="ECO:0000256" key="3">
    <source>
        <dbReference type="ARBA" id="ARBA00022554"/>
    </source>
</evidence>
<proteinExistence type="inferred from homology"/>
<dbReference type="EMBL" id="KI925458">
    <property type="protein sequence ID" value="ETW81998.1"/>
    <property type="molecule type" value="Genomic_DNA"/>
</dbReference>
<dbReference type="eggNOG" id="KOG1172">
    <property type="taxonomic scope" value="Eukaryota"/>
</dbReference>
<feature type="region of interest" description="Disordered" evidence="7">
    <location>
        <begin position="1"/>
        <end position="38"/>
    </location>
</feature>
<dbReference type="GO" id="GO:0005886">
    <property type="term" value="C:plasma membrane"/>
    <property type="evidence" value="ECO:0007669"/>
    <property type="project" value="TreeGrafter"/>
</dbReference>
<dbReference type="RefSeq" id="XP_009545876.1">
    <property type="nucleotide sequence ID" value="XM_009547581.1"/>
</dbReference>
<dbReference type="PANTHER" id="PTHR11453">
    <property type="entry name" value="ANION EXCHANGE PROTEIN"/>
    <property type="match status" value="1"/>
</dbReference>